<name>A0ABP4U3V6_9ACTN</name>
<evidence type="ECO:0000256" key="1">
    <source>
        <dbReference type="SAM" id="Coils"/>
    </source>
</evidence>
<proteinExistence type="predicted"/>
<accession>A0ABP4U3V6</accession>
<feature type="transmembrane region" description="Helical" evidence="2">
    <location>
        <begin position="53"/>
        <end position="71"/>
    </location>
</feature>
<comment type="caution">
    <text evidence="3">The sequence shown here is derived from an EMBL/GenBank/DDBJ whole genome shotgun (WGS) entry which is preliminary data.</text>
</comment>
<evidence type="ECO:0000313" key="4">
    <source>
        <dbReference type="Proteomes" id="UP001500280"/>
    </source>
</evidence>
<gene>
    <name evidence="3" type="ORF">GCM10009745_48380</name>
</gene>
<evidence type="ECO:0000256" key="2">
    <source>
        <dbReference type="SAM" id="Phobius"/>
    </source>
</evidence>
<keyword evidence="2" id="KW-0812">Transmembrane</keyword>
<dbReference type="RefSeq" id="WP_344156173.1">
    <property type="nucleotide sequence ID" value="NZ_BAAANF010000017.1"/>
</dbReference>
<dbReference type="EMBL" id="BAAANF010000017">
    <property type="protein sequence ID" value="GAA1696631.1"/>
    <property type="molecule type" value="Genomic_DNA"/>
</dbReference>
<evidence type="ECO:0000313" key="3">
    <source>
        <dbReference type="EMBL" id="GAA1696631.1"/>
    </source>
</evidence>
<keyword evidence="2" id="KW-1133">Transmembrane helix</keyword>
<feature type="transmembrane region" description="Helical" evidence="2">
    <location>
        <begin position="120"/>
        <end position="137"/>
    </location>
</feature>
<keyword evidence="2" id="KW-0472">Membrane</keyword>
<reference evidence="4" key="1">
    <citation type="journal article" date="2019" name="Int. J. Syst. Evol. Microbiol.">
        <title>The Global Catalogue of Microorganisms (GCM) 10K type strain sequencing project: providing services to taxonomists for standard genome sequencing and annotation.</title>
        <authorList>
            <consortium name="The Broad Institute Genomics Platform"/>
            <consortium name="The Broad Institute Genome Sequencing Center for Infectious Disease"/>
            <person name="Wu L."/>
            <person name="Ma J."/>
        </authorList>
    </citation>
    <scope>NUCLEOTIDE SEQUENCE [LARGE SCALE GENOMIC DNA]</scope>
    <source>
        <strain evidence="4">JCM 14307</strain>
    </source>
</reference>
<protein>
    <submittedName>
        <fullName evidence="3">Uncharacterized protein</fullName>
    </submittedName>
</protein>
<feature type="transmembrane region" description="Helical" evidence="2">
    <location>
        <begin position="77"/>
        <end position="99"/>
    </location>
</feature>
<feature type="transmembrane region" description="Helical" evidence="2">
    <location>
        <begin position="143"/>
        <end position="163"/>
    </location>
</feature>
<keyword evidence="4" id="KW-1185">Reference proteome</keyword>
<sequence>MTKDEDLTVEQARRAEAEAEAAAEAEAERVRQHIEDATADPAVQTEWIRQANLMYGGLVAAGLVMVQPFLTETALDLSALICVIAFAVAIPLLAALLVLNRQEEFRSRATRSRPVATAKAMAQGAAFVGLTAGFWHMSLIAGIVFLATAVVAVGVHSSGYVNLEYDSRFRSRFRRSTSDRTAKPK</sequence>
<feature type="coiled-coil region" evidence="1">
    <location>
        <begin position="9"/>
        <end position="40"/>
    </location>
</feature>
<dbReference type="Proteomes" id="UP001500280">
    <property type="component" value="Unassembled WGS sequence"/>
</dbReference>
<organism evidence="3 4">
    <name type="scientific">Kribbella yunnanensis</name>
    <dbReference type="NCBI Taxonomy" id="190194"/>
    <lineage>
        <taxon>Bacteria</taxon>
        <taxon>Bacillati</taxon>
        <taxon>Actinomycetota</taxon>
        <taxon>Actinomycetes</taxon>
        <taxon>Propionibacteriales</taxon>
        <taxon>Kribbellaceae</taxon>
        <taxon>Kribbella</taxon>
    </lineage>
</organism>
<keyword evidence="1" id="KW-0175">Coiled coil</keyword>